<keyword evidence="2" id="KW-0732">Signal</keyword>
<proteinExistence type="predicted"/>
<sequence length="232" mass="24781">MRAVLLLAAAALSLAGCAGKERLATVGDVAAAEQATGWRALIAHDDSERLQNLDGIWQEARAVAMRRSKSALAGEADLLAADAALDHPALPPGSYNCRLVSIGQKTRRGPAVRAYRPFFCYVRSEGADALSFTKQTGTDLPGGWLHPDGDRRYVFLGAKQLKPGDNSLGYGSDSDRDLAGVVERVAPFRWRLVVPWRNGKPGLDVYELTPVPAEQQAPQATETTATDTTPGG</sequence>
<dbReference type="PROSITE" id="PS51257">
    <property type="entry name" value="PROKAR_LIPOPROTEIN"/>
    <property type="match status" value="1"/>
</dbReference>
<protein>
    <submittedName>
        <fullName evidence="3">DUF4893 domain-containing protein</fullName>
    </submittedName>
</protein>
<reference evidence="3 4" key="1">
    <citation type="submission" date="2018-08" db="EMBL/GenBank/DDBJ databases">
        <title>The multiple taxonomic identification of Sphingomonas gilva.</title>
        <authorList>
            <person name="Zhu D."/>
            <person name="Zheng S."/>
        </authorList>
    </citation>
    <scope>NUCLEOTIDE SEQUENCE [LARGE SCALE GENOMIC DNA]</scope>
    <source>
        <strain evidence="3 4">ZDH117</strain>
    </source>
</reference>
<dbReference type="InterPro" id="IPR032609">
    <property type="entry name" value="DUF4893"/>
</dbReference>
<feature type="signal peptide" evidence="2">
    <location>
        <begin position="1"/>
        <end position="18"/>
    </location>
</feature>
<feature type="region of interest" description="Disordered" evidence="1">
    <location>
        <begin position="210"/>
        <end position="232"/>
    </location>
</feature>
<dbReference type="AlphaFoldDB" id="A0A396RP50"/>
<dbReference type="Proteomes" id="UP000266693">
    <property type="component" value="Unassembled WGS sequence"/>
</dbReference>
<dbReference type="OrthoDB" id="9153930at2"/>
<evidence type="ECO:0000256" key="2">
    <source>
        <dbReference type="SAM" id="SignalP"/>
    </source>
</evidence>
<dbReference type="EMBL" id="QWLV01000002">
    <property type="protein sequence ID" value="RHW18307.1"/>
    <property type="molecule type" value="Genomic_DNA"/>
</dbReference>
<gene>
    <name evidence="3" type="ORF">D1610_07515</name>
</gene>
<feature type="chain" id="PRO_5017259916" evidence="2">
    <location>
        <begin position="19"/>
        <end position="232"/>
    </location>
</feature>
<keyword evidence="4" id="KW-1185">Reference proteome</keyword>
<name>A0A396RP50_9SPHN</name>
<dbReference type="Pfam" id="PF16233">
    <property type="entry name" value="DUF4893"/>
    <property type="match status" value="1"/>
</dbReference>
<evidence type="ECO:0000313" key="3">
    <source>
        <dbReference type="EMBL" id="RHW18307.1"/>
    </source>
</evidence>
<organism evidence="3 4">
    <name type="scientific">Sphingomonas gilva</name>
    <dbReference type="NCBI Taxonomy" id="2305907"/>
    <lineage>
        <taxon>Bacteria</taxon>
        <taxon>Pseudomonadati</taxon>
        <taxon>Pseudomonadota</taxon>
        <taxon>Alphaproteobacteria</taxon>
        <taxon>Sphingomonadales</taxon>
        <taxon>Sphingomonadaceae</taxon>
        <taxon>Sphingomonas</taxon>
    </lineage>
</organism>
<evidence type="ECO:0000313" key="4">
    <source>
        <dbReference type="Proteomes" id="UP000266693"/>
    </source>
</evidence>
<dbReference type="RefSeq" id="WP_118863496.1">
    <property type="nucleotide sequence ID" value="NZ_QWLV01000002.1"/>
</dbReference>
<evidence type="ECO:0000256" key="1">
    <source>
        <dbReference type="SAM" id="MobiDB-lite"/>
    </source>
</evidence>
<comment type="caution">
    <text evidence="3">The sequence shown here is derived from an EMBL/GenBank/DDBJ whole genome shotgun (WGS) entry which is preliminary data.</text>
</comment>
<accession>A0A396RP50</accession>